<dbReference type="AlphaFoldDB" id="D2VTZ5"/>
<dbReference type="Pfam" id="PF00022">
    <property type="entry name" value="Actin"/>
    <property type="match status" value="1"/>
</dbReference>
<organism evidence="3">
    <name type="scientific">Naegleria gruberi</name>
    <name type="common">Amoeba</name>
    <dbReference type="NCBI Taxonomy" id="5762"/>
    <lineage>
        <taxon>Eukaryota</taxon>
        <taxon>Discoba</taxon>
        <taxon>Heterolobosea</taxon>
        <taxon>Tetramitia</taxon>
        <taxon>Eutetramitia</taxon>
        <taxon>Vahlkampfiidae</taxon>
        <taxon>Naegleria</taxon>
    </lineage>
</organism>
<keyword evidence="3" id="KW-1185">Reference proteome</keyword>
<dbReference type="eggNOG" id="KOG0676">
    <property type="taxonomic scope" value="Eukaryota"/>
</dbReference>
<protein>
    <recommendedName>
        <fullName evidence="4">Actin</fullName>
    </recommendedName>
</protein>
<evidence type="ECO:0008006" key="4">
    <source>
        <dbReference type="Google" id="ProtNLM"/>
    </source>
</evidence>
<proteinExistence type="inferred from homology"/>
<dbReference type="Proteomes" id="UP000006671">
    <property type="component" value="Unassembled WGS sequence"/>
</dbReference>
<reference evidence="2 3" key="1">
    <citation type="journal article" date="2010" name="Cell">
        <title>The genome of Naegleria gruberi illuminates early eukaryotic versatility.</title>
        <authorList>
            <person name="Fritz-Laylin L.K."/>
            <person name="Prochnik S.E."/>
            <person name="Ginger M.L."/>
            <person name="Dacks J.B."/>
            <person name="Carpenter M.L."/>
            <person name="Field M.C."/>
            <person name="Kuo A."/>
            <person name="Paredez A."/>
            <person name="Chapman J."/>
            <person name="Pham J."/>
            <person name="Shu S."/>
            <person name="Neupane R."/>
            <person name="Cipriano M."/>
            <person name="Mancuso J."/>
            <person name="Tu H."/>
            <person name="Salamov A."/>
            <person name="Lindquist E."/>
            <person name="Shapiro H."/>
            <person name="Lucas S."/>
            <person name="Grigoriev I.V."/>
            <person name="Cande W.Z."/>
            <person name="Fulton C."/>
            <person name="Rokhsar D.S."/>
            <person name="Dawson S.C."/>
        </authorList>
    </citation>
    <scope>NUCLEOTIDE SEQUENCE [LARGE SCALE GENOMIC DNA]</scope>
    <source>
        <strain evidence="2 3">NEG-M</strain>
    </source>
</reference>
<name>D2VTZ5_NAEGR</name>
<dbReference type="PRINTS" id="PR00190">
    <property type="entry name" value="ACTIN"/>
</dbReference>
<dbReference type="RefSeq" id="XP_002672550.1">
    <property type="nucleotide sequence ID" value="XM_002672504.1"/>
</dbReference>
<dbReference type="InterPro" id="IPR043129">
    <property type="entry name" value="ATPase_NBD"/>
</dbReference>
<dbReference type="Gene3D" id="3.30.420.40">
    <property type="match status" value="2"/>
</dbReference>
<dbReference type="PANTHER" id="PTHR11937">
    <property type="entry name" value="ACTIN"/>
    <property type="match status" value="1"/>
</dbReference>
<comment type="similarity">
    <text evidence="1">Belongs to the actin family.</text>
</comment>
<evidence type="ECO:0000313" key="3">
    <source>
        <dbReference type="Proteomes" id="UP000006671"/>
    </source>
</evidence>
<evidence type="ECO:0000256" key="1">
    <source>
        <dbReference type="RuleBase" id="RU000487"/>
    </source>
</evidence>
<dbReference type="EMBL" id="GG738897">
    <property type="protein sequence ID" value="EFC39806.1"/>
    <property type="molecule type" value="Genomic_DNA"/>
</dbReference>
<gene>
    <name evidence="2" type="ORF">NAEGRDRAFT_60869</name>
</gene>
<accession>D2VTZ5</accession>
<dbReference type="SMART" id="SM00268">
    <property type="entry name" value="ACTIN"/>
    <property type="match status" value="1"/>
</dbReference>
<sequence length="329" mass="37675">MPLVESQKLGYIGEALKRMRGMVNESEVTRNGVIVDWDNFENLLEYLIKEELHMYASEECFFCTEAILNPKSERERMTSLLFERFGILGLDFGYQPIMSLFASGRNSAIIIEMGEDLTQIVPIWDCFVIENAILRSNIVNGRMVTDHLRQLLNQKGFSFHTSSELEIVREMKEKVVCFNGEPNINSQKIDYFLPDLTKIEMSGEQNLSAECLFNPFILNKNVDGLHEMVHNSFTKCPIDSRLDLYGNIVLCGGNSLIDGLDKRLEQELDLLLPKNVRKKFISMDSPQFSSFIGASIYSSRSTITTGWITKESYQEYGPNICRRDRLSLV</sequence>
<dbReference type="InterPro" id="IPR004000">
    <property type="entry name" value="Actin"/>
</dbReference>
<dbReference type="STRING" id="5762.D2VTZ5"/>
<dbReference type="InParanoid" id="D2VTZ5"/>
<evidence type="ECO:0000313" key="2">
    <source>
        <dbReference type="EMBL" id="EFC39806.1"/>
    </source>
</evidence>
<dbReference type="KEGG" id="ngr:NAEGRDRAFT_60869"/>
<dbReference type="GeneID" id="8860842"/>
<dbReference type="Gene3D" id="3.90.640.10">
    <property type="entry name" value="Actin, Chain A, domain 4"/>
    <property type="match status" value="1"/>
</dbReference>
<dbReference type="OrthoDB" id="7340501at2759"/>
<dbReference type="VEuPathDB" id="AmoebaDB:NAEGRDRAFT_60869"/>
<dbReference type="SUPFAM" id="SSF53067">
    <property type="entry name" value="Actin-like ATPase domain"/>
    <property type="match status" value="2"/>
</dbReference>